<comment type="caution">
    <text evidence="10">The sequence shown here is derived from an EMBL/GenBank/DDBJ whole genome shotgun (WGS) entry which is preliminary data.</text>
</comment>
<keyword evidence="2" id="KW-0067">ATP-binding</keyword>
<keyword evidence="7" id="KW-0175">Coiled coil</keyword>
<evidence type="ECO:0000313" key="11">
    <source>
        <dbReference type="Proteomes" id="UP000664795"/>
    </source>
</evidence>
<dbReference type="SMART" id="SM00448">
    <property type="entry name" value="REC"/>
    <property type="match status" value="1"/>
</dbReference>
<dbReference type="SUPFAM" id="SSF52172">
    <property type="entry name" value="CheY-like"/>
    <property type="match status" value="1"/>
</dbReference>
<dbReference type="InterPro" id="IPR027417">
    <property type="entry name" value="P-loop_NTPase"/>
</dbReference>
<dbReference type="InterPro" id="IPR058031">
    <property type="entry name" value="AAA_lid_NorR"/>
</dbReference>
<dbReference type="PANTHER" id="PTHR32071:SF117">
    <property type="entry name" value="PTS-DEPENDENT DIHYDROXYACETONE KINASE OPERON REGULATORY PROTEIN-RELATED"/>
    <property type="match status" value="1"/>
</dbReference>
<dbReference type="GO" id="GO:0043565">
    <property type="term" value="F:sequence-specific DNA binding"/>
    <property type="evidence" value="ECO:0007669"/>
    <property type="project" value="InterPro"/>
</dbReference>
<dbReference type="Pfam" id="PF00158">
    <property type="entry name" value="Sigma54_activat"/>
    <property type="match status" value="1"/>
</dbReference>
<sequence>MTTLSDDAPDRPARTILIVDDMPNNISVLYETLIRFNYKVLVARDGKSAIEQAQFAQPDLILLDVMMPGMDGFETCRRLKQLDTTRAIPVLFMTALSDTIDKINGFNMGAVDYITKPFQLPEVLARIDTHLTLRGLQRELETLNADLEQRVAERTEALTKALAEVEKLKNQLQAENTYLREEIQQLGSFDDIVSQSKAFGRVLRQVEQVAPTNTSVLILGESGTGKELLARAVHNRSGRKTRSLVKVNCAALPATLIESELFGHEKGAFTGATNQKTGRFELADGGTIFLDEIGEMPIDLQPKLLRVLQEGEFERVGGTKTLKVNVRVIAATNRDLEAEIEQGRFREDLYYRLNVFPIASLPLRERKEDIPLLVRHFCQKHGPGMGRQIDVIPADVLATMAAYDWPGNIRELENVVERSLIMSPGRKLELGGWIGRKTTGPKKGASLGLITMEECERAHIIAVLEHTRWKVSGENGAAKILNMIPTTLDSRMKKLGIQKP</sequence>
<evidence type="ECO:0000259" key="8">
    <source>
        <dbReference type="PROSITE" id="PS50045"/>
    </source>
</evidence>
<dbReference type="PROSITE" id="PS50110">
    <property type="entry name" value="RESPONSE_REGULATORY"/>
    <property type="match status" value="1"/>
</dbReference>
<keyword evidence="1" id="KW-0547">Nucleotide-binding</keyword>
<keyword evidence="4" id="KW-0238">DNA-binding</keyword>
<dbReference type="InterPro" id="IPR025944">
    <property type="entry name" value="Sigma_54_int_dom_CS"/>
</dbReference>
<dbReference type="FunFam" id="3.40.50.300:FF:000006">
    <property type="entry name" value="DNA-binding transcriptional regulator NtrC"/>
    <property type="match status" value="1"/>
</dbReference>
<feature type="domain" description="Response regulatory" evidence="9">
    <location>
        <begin position="15"/>
        <end position="131"/>
    </location>
</feature>
<keyword evidence="11" id="KW-1185">Reference proteome</keyword>
<evidence type="ECO:0000256" key="6">
    <source>
        <dbReference type="PROSITE-ProRule" id="PRU00169"/>
    </source>
</evidence>
<dbReference type="GO" id="GO:0005524">
    <property type="term" value="F:ATP binding"/>
    <property type="evidence" value="ECO:0007669"/>
    <property type="project" value="UniProtKB-KW"/>
</dbReference>
<dbReference type="InterPro" id="IPR002197">
    <property type="entry name" value="HTH_Fis"/>
</dbReference>
<dbReference type="Pfam" id="PF02954">
    <property type="entry name" value="HTH_8"/>
    <property type="match status" value="1"/>
</dbReference>
<proteinExistence type="predicted"/>
<dbReference type="Gene3D" id="3.40.50.300">
    <property type="entry name" value="P-loop containing nucleotide triphosphate hydrolases"/>
    <property type="match status" value="1"/>
</dbReference>
<gene>
    <name evidence="10" type="ORF">J2I48_15090</name>
</gene>
<feature type="modified residue" description="4-aspartylphosphate" evidence="6">
    <location>
        <position position="64"/>
    </location>
</feature>
<accession>A0A939K1J5</accession>
<feature type="coiled-coil region" evidence="7">
    <location>
        <begin position="133"/>
        <end position="185"/>
    </location>
</feature>
<dbReference type="PROSITE" id="PS50045">
    <property type="entry name" value="SIGMA54_INTERACT_4"/>
    <property type="match status" value="1"/>
</dbReference>
<organism evidence="10 11">
    <name type="scientific">Fibrella aquatilis</name>
    <dbReference type="NCBI Taxonomy" id="2817059"/>
    <lineage>
        <taxon>Bacteria</taxon>
        <taxon>Pseudomonadati</taxon>
        <taxon>Bacteroidota</taxon>
        <taxon>Cytophagia</taxon>
        <taxon>Cytophagales</taxon>
        <taxon>Spirosomataceae</taxon>
        <taxon>Fibrella</taxon>
    </lineage>
</organism>
<dbReference type="InterPro" id="IPR025943">
    <property type="entry name" value="Sigma_54_int_dom_ATP-bd_2"/>
</dbReference>
<dbReference type="InterPro" id="IPR009057">
    <property type="entry name" value="Homeodomain-like_sf"/>
</dbReference>
<dbReference type="InterPro" id="IPR011006">
    <property type="entry name" value="CheY-like_superfamily"/>
</dbReference>
<evidence type="ECO:0000259" key="9">
    <source>
        <dbReference type="PROSITE" id="PS50110"/>
    </source>
</evidence>
<dbReference type="PANTHER" id="PTHR32071">
    <property type="entry name" value="TRANSCRIPTIONAL REGULATORY PROTEIN"/>
    <property type="match status" value="1"/>
</dbReference>
<dbReference type="GO" id="GO:0006355">
    <property type="term" value="P:regulation of DNA-templated transcription"/>
    <property type="evidence" value="ECO:0007669"/>
    <property type="project" value="InterPro"/>
</dbReference>
<dbReference type="SUPFAM" id="SSF46689">
    <property type="entry name" value="Homeodomain-like"/>
    <property type="match status" value="1"/>
</dbReference>
<evidence type="ECO:0000256" key="4">
    <source>
        <dbReference type="ARBA" id="ARBA00023125"/>
    </source>
</evidence>
<dbReference type="SMART" id="SM00382">
    <property type="entry name" value="AAA"/>
    <property type="match status" value="1"/>
</dbReference>
<dbReference type="PROSITE" id="PS00675">
    <property type="entry name" value="SIGMA54_INTERACT_1"/>
    <property type="match status" value="1"/>
</dbReference>
<feature type="domain" description="Sigma-54 factor interaction" evidence="8">
    <location>
        <begin position="192"/>
        <end position="421"/>
    </location>
</feature>
<dbReference type="Gene3D" id="3.40.50.2300">
    <property type="match status" value="1"/>
</dbReference>
<dbReference type="Proteomes" id="UP000664795">
    <property type="component" value="Unassembled WGS sequence"/>
</dbReference>
<dbReference type="Pfam" id="PF25601">
    <property type="entry name" value="AAA_lid_14"/>
    <property type="match status" value="1"/>
</dbReference>
<dbReference type="InterPro" id="IPR003593">
    <property type="entry name" value="AAA+_ATPase"/>
</dbReference>
<name>A0A939K1J5_9BACT</name>
<keyword evidence="5" id="KW-0804">Transcription</keyword>
<keyword evidence="6" id="KW-0597">Phosphoprotein</keyword>
<dbReference type="GO" id="GO:0000160">
    <property type="term" value="P:phosphorelay signal transduction system"/>
    <property type="evidence" value="ECO:0007669"/>
    <property type="project" value="InterPro"/>
</dbReference>
<dbReference type="SUPFAM" id="SSF52540">
    <property type="entry name" value="P-loop containing nucleoside triphosphate hydrolases"/>
    <property type="match status" value="1"/>
</dbReference>
<dbReference type="Gene3D" id="1.10.10.60">
    <property type="entry name" value="Homeodomain-like"/>
    <property type="match status" value="1"/>
</dbReference>
<dbReference type="AlphaFoldDB" id="A0A939K1J5"/>
<dbReference type="Gene3D" id="1.10.8.60">
    <property type="match status" value="1"/>
</dbReference>
<protein>
    <submittedName>
        <fullName evidence="10">Sigma 54-interacting transcriptional regulator</fullName>
    </submittedName>
</protein>
<dbReference type="Pfam" id="PF00072">
    <property type="entry name" value="Response_reg"/>
    <property type="match status" value="1"/>
</dbReference>
<dbReference type="PROSITE" id="PS00688">
    <property type="entry name" value="SIGMA54_INTERACT_3"/>
    <property type="match status" value="1"/>
</dbReference>
<evidence type="ECO:0000256" key="5">
    <source>
        <dbReference type="ARBA" id="ARBA00023163"/>
    </source>
</evidence>
<dbReference type="RefSeq" id="WP_207336298.1">
    <property type="nucleotide sequence ID" value="NZ_JAFMYU010000011.1"/>
</dbReference>
<dbReference type="PROSITE" id="PS00676">
    <property type="entry name" value="SIGMA54_INTERACT_2"/>
    <property type="match status" value="1"/>
</dbReference>
<dbReference type="EMBL" id="JAFMYU010000011">
    <property type="protein sequence ID" value="MBO0932335.1"/>
    <property type="molecule type" value="Genomic_DNA"/>
</dbReference>
<dbReference type="CDD" id="cd19920">
    <property type="entry name" value="REC_PA4781-like"/>
    <property type="match status" value="1"/>
</dbReference>
<dbReference type="CDD" id="cd00009">
    <property type="entry name" value="AAA"/>
    <property type="match status" value="1"/>
</dbReference>
<evidence type="ECO:0000256" key="3">
    <source>
        <dbReference type="ARBA" id="ARBA00023015"/>
    </source>
</evidence>
<keyword evidence="3" id="KW-0805">Transcription regulation</keyword>
<evidence type="ECO:0000256" key="1">
    <source>
        <dbReference type="ARBA" id="ARBA00022741"/>
    </source>
</evidence>
<dbReference type="InterPro" id="IPR025662">
    <property type="entry name" value="Sigma_54_int_dom_ATP-bd_1"/>
</dbReference>
<evidence type="ECO:0000256" key="7">
    <source>
        <dbReference type="SAM" id="Coils"/>
    </source>
</evidence>
<evidence type="ECO:0000256" key="2">
    <source>
        <dbReference type="ARBA" id="ARBA00022840"/>
    </source>
</evidence>
<dbReference type="InterPro" id="IPR002078">
    <property type="entry name" value="Sigma_54_int"/>
</dbReference>
<dbReference type="InterPro" id="IPR001789">
    <property type="entry name" value="Sig_transdc_resp-reg_receiver"/>
</dbReference>
<evidence type="ECO:0000313" key="10">
    <source>
        <dbReference type="EMBL" id="MBO0932335.1"/>
    </source>
</evidence>
<reference evidence="10 11" key="1">
    <citation type="submission" date="2021-03" db="EMBL/GenBank/DDBJ databases">
        <title>Fibrella sp. HMF5036 genome sequencing and assembly.</title>
        <authorList>
            <person name="Kang H."/>
            <person name="Kim H."/>
            <person name="Bae S."/>
            <person name="Joh K."/>
        </authorList>
    </citation>
    <scope>NUCLEOTIDE SEQUENCE [LARGE SCALE GENOMIC DNA]</scope>
    <source>
        <strain evidence="10 11">HMF5036</strain>
    </source>
</reference>